<evidence type="ECO:0000256" key="1">
    <source>
        <dbReference type="ARBA" id="ARBA00022741"/>
    </source>
</evidence>
<dbReference type="Gene3D" id="3.30.450.40">
    <property type="match status" value="1"/>
</dbReference>
<feature type="domain" description="Sigma-54 factor interaction" evidence="6">
    <location>
        <begin position="317"/>
        <end position="543"/>
    </location>
</feature>
<dbReference type="InterPro" id="IPR003018">
    <property type="entry name" value="GAF"/>
</dbReference>
<dbReference type="PANTHER" id="PTHR32071:SF77">
    <property type="entry name" value="TRANSCRIPTIONAL REGULATORY PROTEIN"/>
    <property type="match status" value="1"/>
</dbReference>
<dbReference type="Pfam" id="PF02954">
    <property type="entry name" value="HTH_8"/>
    <property type="match status" value="1"/>
</dbReference>
<dbReference type="SUPFAM" id="SSF55781">
    <property type="entry name" value="GAF domain-like"/>
    <property type="match status" value="1"/>
</dbReference>
<dbReference type="PROSITE" id="PS00676">
    <property type="entry name" value="SIGMA54_INTERACT_2"/>
    <property type="match status" value="1"/>
</dbReference>
<evidence type="ECO:0000313" key="8">
    <source>
        <dbReference type="Proteomes" id="UP000638570"/>
    </source>
</evidence>
<reference evidence="8" key="1">
    <citation type="submission" date="2021-01" db="EMBL/GenBank/DDBJ databases">
        <title>Genome public.</title>
        <authorList>
            <person name="Liu C."/>
            <person name="Sun Q."/>
        </authorList>
    </citation>
    <scope>NUCLEOTIDE SEQUENCE [LARGE SCALE GENOMIC DNA]</scope>
    <source>
        <strain evidence="8">CGMCC 1.18722</strain>
    </source>
</reference>
<evidence type="ECO:0000259" key="6">
    <source>
        <dbReference type="PROSITE" id="PS50045"/>
    </source>
</evidence>
<keyword evidence="3" id="KW-0805">Transcription regulation</keyword>
<dbReference type="InterPro" id="IPR002197">
    <property type="entry name" value="HTH_Fis"/>
</dbReference>
<dbReference type="EMBL" id="JAERTZ010000018">
    <property type="protein sequence ID" value="MBL1377303.1"/>
    <property type="molecule type" value="Genomic_DNA"/>
</dbReference>
<keyword evidence="2" id="KW-0067">ATP-binding</keyword>
<dbReference type="Gene3D" id="3.40.50.300">
    <property type="entry name" value="P-loop containing nucleotide triphosphate hydrolases"/>
    <property type="match status" value="1"/>
</dbReference>
<dbReference type="Gene3D" id="1.10.8.60">
    <property type="match status" value="1"/>
</dbReference>
<dbReference type="Proteomes" id="UP000638570">
    <property type="component" value="Unassembled WGS sequence"/>
</dbReference>
<keyword evidence="4" id="KW-0238">DNA-binding</keyword>
<dbReference type="InterPro" id="IPR025943">
    <property type="entry name" value="Sigma_54_int_dom_ATP-bd_2"/>
</dbReference>
<dbReference type="PROSITE" id="PS50045">
    <property type="entry name" value="SIGMA54_INTERACT_4"/>
    <property type="match status" value="1"/>
</dbReference>
<dbReference type="SUPFAM" id="SSF52540">
    <property type="entry name" value="P-loop containing nucleoside triphosphate hydrolases"/>
    <property type="match status" value="1"/>
</dbReference>
<evidence type="ECO:0000256" key="3">
    <source>
        <dbReference type="ARBA" id="ARBA00023015"/>
    </source>
</evidence>
<dbReference type="InterPro" id="IPR009057">
    <property type="entry name" value="Homeodomain-like_sf"/>
</dbReference>
<keyword evidence="5" id="KW-0804">Transcription</keyword>
<dbReference type="Pfam" id="PF25601">
    <property type="entry name" value="AAA_lid_14"/>
    <property type="match status" value="1"/>
</dbReference>
<dbReference type="Pfam" id="PF00158">
    <property type="entry name" value="Sigma54_activat"/>
    <property type="match status" value="1"/>
</dbReference>
<name>A0ABS1QR11_9GAMM</name>
<dbReference type="RefSeq" id="WP_202084020.1">
    <property type="nucleotide sequence ID" value="NZ_JAERTZ010000018.1"/>
</dbReference>
<dbReference type="SUPFAM" id="SSF46689">
    <property type="entry name" value="Homeodomain-like"/>
    <property type="match status" value="1"/>
</dbReference>
<keyword evidence="1" id="KW-0547">Nucleotide-binding</keyword>
<comment type="caution">
    <text evidence="7">The sequence shown here is derived from an EMBL/GenBank/DDBJ whole genome shotgun (WGS) entry which is preliminary data.</text>
</comment>
<dbReference type="Gene3D" id="1.10.10.60">
    <property type="entry name" value="Homeodomain-like"/>
    <property type="match status" value="1"/>
</dbReference>
<evidence type="ECO:0000313" key="7">
    <source>
        <dbReference type="EMBL" id="MBL1377303.1"/>
    </source>
</evidence>
<evidence type="ECO:0000256" key="4">
    <source>
        <dbReference type="ARBA" id="ARBA00023125"/>
    </source>
</evidence>
<dbReference type="CDD" id="cd00009">
    <property type="entry name" value="AAA"/>
    <property type="match status" value="1"/>
</dbReference>
<dbReference type="PANTHER" id="PTHR32071">
    <property type="entry name" value="TRANSCRIPTIONAL REGULATORY PROTEIN"/>
    <property type="match status" value="1"/>
</dbReference>
<dbReference type="PRINTS" id="PR01590">
    <property type="entry name" value="HTHFIS"/>
</dbReference>
<evidence type="ECO:0000256" key="5">
    <source>
        <dbReference type="ARBA" id="ARBA00023163"/>
    </source>
</evidence>
<sequence>MSLPDDAVVRLLGERLGPDNRIADPQIVGSWRRCLEQYRLDPGHAHPRPRLSAAELKALREPLDELLNQPVPALTRLRRSAFEAGYNLLLTDAQGVVVASYQDADANPELARKGMAPGSVWTEALVGTNGLGTCLATGQPITVYAGEHFDAGLHPFSCSTAPLFAGDGSLLGAIDISTYARGSKVRQQLALGLVQQTADELEALLFRRHHADALLVAVSARGPVAEPTALLALDGGGRVQGLTTALLRLLSFHQRGSLLGMPVSELLGVGIEPLLASRPESPCPLGLCHWQAWRLAPAFRTIPAVNTSREPDPLAQAASEDPGLLRQAAICRRMVDKGISILIQGETGTGKEVWARALHSSSARRDQPFVTLNCAAIPESLIESELFGYGAGSFTGALKGGKVGKIAASSGGTLFLDEIGDMPLALQTRLLRVLAEQEVTPVGELRPVPVELNVICATHRELTGLVTEGRFREDLYYRISALKVALPPLRARQDRRILIRRLLAELADGPAPALGAEVEQRLLGYAWPGNIRQLKSVLQYALAMADEEMIGPEHLPDEVTGPGLAPSREEEAPPPLAAVREQQERQLLLDTLERCQWTITRAAEALGISRATLHRKINRHGLVSPNKGGR</sequence>
<accession>A0ABS1QR11</accession>
<organism evidence="7 8">
    <name type="scientific">Zobellella iuensis</name>
    <dbReference type="NCBI Taxonomy" id="2803811"/>
    <lineage>
        <taxon>Bacteria</taxon>
        <taxon>Pseudomonadati</taxon>
        <taxon>Pseudomonadota</taxon>
        <taxon>Gammaproteobacteria</taxon>
        <taxon>Aeromonadales</taxon>
        <taxon>Aeromonadaceae</taxon>
        <taxon>Zobellella</taxon>
    </lineage>
</organism>
<dbReference type="SMART" id="SM00382">
    <property type="entry name" value="AAA"/>
    <property type="match status" value="1"/>
</dbReference>
<proteinExistence type="predicted"/>
<dbReference type="InterPro" id="IPR058031">
    <property type="entry name" value="AAA_lid_NorR"/>
</dbReference>
<evidence type="ECO:0000256" key="2">
    <source>
        <dbReference type="ARBA" id="ARBA00022840"/>
    </source>
</evidence>
<dbReference type="InterPro" id="IPR003593">
    <property type="entry name" value="AAA+_ATPase"/>
</dbReference>
<dbReference type="InterPro" id="IPR027417">
    <property type="entry name" value="P-loop_NTPase"/>
</dbReference>
<protein>
    <submittedName>
        <fullName evidence="7">Sigma-54-dependent Fis family transcriptional regulator</fullName>
    </submittedName>
</protein>
<dbReference type="InterPro" id="IPR002078">
    <property type="entry name" value="Sigma_54_int"/>
</dbReference>
<gene>
    <name evidence="7" type="ORF">JKV55_08160</name>
</gene>
<dbReference type="InterPro" id="IPR029016">
    <property type="entry name" value="GAF-like_dom_sf"/>
</dbReference>
<dbReference type="Pfam" id="PF01590">
    <property type="entry name" value="GAF"/>
    <property type="match status" value="1"/>
</dbReference>
<keyword evidence="8" id="KW-1185">Reference proteome</keyword>